<name>A0A4Y9Z084_9AGAM</name>
<dbReference type="PANTHER" id="PTHR11679">
    <property type="entry name" value="VESICLE PROTEIN SORTING-ASSOCIATED"/>
    <property type="match status" value="1"/>
</dbReference>
<dbReference type="Gene3D" id="3.40.50.1910">
    <property type="match status" value="1"/>
</dbReference>
<dbReference type="Pfam" id="PF13850">
    <property type="entry name" value="ERGIC_N"/>
    <property type="match status" value="1"/>
</dbReference>
<sequence>MTSSSFLRACHCQWQNNTGACPAVLVTWSSGHLMGKCITRIWVQQCRFASPRSNPIQFLYFNLLVLNMDVVKAIDTYITKMISVPSAMKVLLLDTHTTPIVSLASTQSTLLSHQVYLTDRIDNKKRDRMAHMKCVCFLKNSEDSLEALEAELKEPKYGEYYLYFSNILTKTNIERLADADEYEVSHIDLKEYFADYAPLLPSLFSLNHTPSPTRPLYGQSPNTWDPKALESSVQGLISVLLSLKKKPVIRYERMSGMAKKLASEVQRRTQSESQLFDFRLTQVPPLLLILDRRNDPVTPMLSQWTYQAMVHELFGITNGRIDLSRVPDIRPELAEITLTTSTDPFFQAHHLSTFGDLGQSLKSYVQSYQARSVAQQPSSINSISDMKKFVEEYPEFRKLGGNVSKHVALVGELSRLVQKDKLLELGEVEQGLATSSGADIRSVQTFIADNSVSPFNKLRLIILYALRYQKTQASNIANLINLALQHGVSREDARLVYAVLNIAGADQRQDDLFSTETLLAIGRSALKGLKGVENVYMQHTPHLSETLEHLFKGRLKESSYPFTDGTGINAGLQRPQDVIIFMIGGTTYEEARTVSLLNQDPGSASAGMRLLLGGTCVHNTSSFLDMINSAASGFPASVYEPPPESALNAPALNLNLGGVSVSLGGPGGTGLYRTSGEQTGVQADGIRDGVRNLLGKHEHEAHDDVHISSFTLLHAVIEDTLRSTPTSPTDLQPPSAQKQRRIFGARGERSPCETKAVHPVHAPSTGTGATNMARGFLAGLKGIDAFGKTMEDVKVKTRTGALLTLISAALILAITTMEFIDYRRVGIDTSVVVDRSRGEKLTVRMNVTFPRVPCYLMSLDVMDISGETQRDVSSNILKTRITDTGSVVPNSVSAELRNELDKLNEQRKEGYCGSCYGGLAPEGGCCNTCESVREAYVNKGWSFGNPDVIEQCAQEHWSERLEEQSTEGCNIAGRVRVNKVIGNIHLSPGKSFQSSASNIYDLVPYLKNDGNRHDFSHTIHEFAFSADDEYDIHKAKVSKAMKERMGMEGNPLDGYMARTSKAQYMFQYFLKVVSTQFRTLDGKVVNAHQYSVTHFERDLTKGQGGSSNDGVPVQHGVSGLPGPSLRIDKPRTILTAEPGAFFNFEISPIVVRHEETRQSFAHFLTSTCAIVGGVLTMASILDSILFATGRHLKQSAANGNGHTNGKLM</sequence>
<evidence type="ECO:0000259" key="2">
    <source>
        <dbReference type="Pfam" id="PF07970"/>
    </source>
</evidence>
<dbReference type="Gene3D" id="1.25.40.60">
    <property type="match status" value="1"/>
</dbReference>
<dbReference type="Pfam" id="PF00995">
    <property type="entry name" value="Sec1"/>
    <property type="match status" value="1"/>
</dbReference>
<proteinExistence type="inferred from homology"/>
<dbReference type="InterPro" id="IPR039542">
    <property type="entry name" value="Erv_N"/>
</dbReference>
<dbReference type="Proteomes" id="UP000298327">
    <property type="component" value="Unassembled WGS sequence"/>
</dbReference>
<gene>
    <name evidence="4" type="ORF">EVG20_g4007</name>
</gene>
<dbReference type="STRING" id="205917.A0A4Y9Z084"/>
<feature type="domain" description="Endoplasmic reticulum vesicle transporter C-terminal" evidence="2">
    <location>
        <begin position="915"/>
        <end position="1182"/>
    </location>
</feature>
<dbReference type="AlphaFoldDB" id="A0A4Y9Z084"/>
<evidence type="ECO:0000259" key="3">
    <source>
        <dbReference type="Pfam" id="PF13850"/>
    </source>
</evidence>
<dbReference type="Pfam" id="PF07970">
    <property type="entry name" value="COPIIcoated_ERV"/>
    <property type="match status" value="1"/>
</dbReference>
<dbReference type="SUPFAM" id="SSF56815">
    <property type="entry name" value="Sec1/munc18-like (SM) proteins"/>
    <property type="match status" value="1"/>
</dbReference>
<dbReference type="Gene3D" id="3.90.830.10">
    <property type="entry name" value="Syntaxin Binding Protein 1, Chain A, domain 2"/>
    <property type="match status" value="1"/>
</dbReference>
<dbReference type="InterPro" id="IPR036045">
    <property type="entry name" value="Sec1-like_sf"/>
</dbReference>
<comment type="similarity">
    <text evidence="1">Belongs to the STXBP/unc-18/SEC1 family.</text>
</comment>
<dbReference type="Gene3D" id="3.40.50.2060">
    <property type="match status" value="1"/>
</dbReference>
<evidence type="ECO:0008006" key="6">
    <source>
        <dbReference type="Google" id="ProtNLM"/>
    </source>
</evidence>
<dbReference type="InterPro" id="IPR027482">
    <property type="entry name" value="Sec1-like_dom2"/>
</dbReference>
<comment type="caution">
    <text evidence="4">The sequence shown here is derived from an EMBL/GenBank/DDBJ whole genome shotgun (WGS) entry which is preliminary data.</text>
</comment>
<dbReference type="InterPro" id="IPR043127">
    <property type="entry name" value="Sec-1-like_dom3a"/>
</dbReference>
<dbReference type="OrthoDB" id="10266265at2759"/>
<evidence type="ECO:0000313" key="5">
    <source>
        <dbReference type="Proteomes" id="UP000298327"/>
    </source>
</evidence>
<dbReference type="InterPro" id="IPR043154">
    <property type="entry name" value="Sec-1-like_dom1"/>
</dbReference>
<dbReference type="InterPro" id="IPR012936">
    <property type="entry name" value="Erv_C"/>
</dbReference>
<accession>A0A4Y9Z084</accession>
<feature type="domain" description="Endoplasmic reticulum vesicle transporter N-terminal" evidence="3">
    <location>
        <begin position="780"/>
        <end position="869"/>
    </location>
</feature>
<protein>
    <recommendedName>
        <fullName evidence="6">Sec1-like protein</fullName>
    </recommendedName>
</protein>
<keyword evidence="5" id="KW-1185">Reference proteome</keyword>
<reference evidence="4 5" key="1">
    <citation type="submission" date="2019-02" db="EMBL/GenBank/DDBJ databases">
        <title>Genome sequencing of the rare red list fungi Dentipellis fragilis.</title>
        <authorList>
            <person name="Buettner E."/>
            <person name="Kellner H."/>
        </authorList>
    </citation>
    <scope>NUCLEOTIDE SEQUENCE [LARGE SCALE GENOMIC DNA]</scope>
    <source>
        <strain evidence="4 5">DSM 105465</strain>
    </source>
</reference>
<evidence type="ECO:0000313" key="4">
    <source>
        <dbReference type="EMBL" id="TFY67263.1"/>
    </source>
</evidence>
<dbReference type="InterPro" id="IPR001619">
    <property type="entry name" value="Sec1-like"/>
</dbReference>
<evidence type="ECO:0000256" key="1">
    <source>
        <dbReference type="ARBA" id="ARBA00009884"/>
    </source>
</evidence>
<organism evidence="4 5">
    <name type="scientific">Dentipellis fragilis</name>
    <dbReference type="NCBI Taxonomy" id="205917"/>
    <lineage>
        <taxon>Eukaryota</taxon>
        <taxon>Fungi</taxon>
        <taxon>Dikarya</taxon>
        <taxon>Basidiomycota</taxon>
        <taxon>Agaricomycotina</taxon>
        <taxon>Agaricomycetes</taxon>
        <taxon>Russulales</taxon>
        <taxon>Hericiaceae</taxon>
        <taxon>Dentipellis</taxon>
    </lineage>
</organism>
<dbReference type="EMBL" id="SEOQ01000195">
    <property type="protein sequence ID" value="TFY67263.1"/>
    <property type="molecule type" value="Genomic_DNA"/>
</dbReference>
<dbReference type="GO" id="GO:0016192">
    <property type="term" value="P:vesicle-mediated transport"/>
    <property type="evidence" value="ECO:0007669"/>
    <property type="project" value="InterPro"/>
</dbReference>